<accession>A0A1S3VWJ5</accession>
<dbReference type="InterPro" id="IPR019147">
    <property type="entry name" value="SWAP_N_domain"/>
</dbReference>
<dbReference type="PANTHER" id="PTHR13161">
    <property type="entry name" value="SPLICING FACTOR SUPPRESSOR OF WHITE APRICOT"/>
    <property type="match status" value="1"/>
</dbReference>
<dbReference type="RefSeq" id="XP_014522690.1">
    <property type="nucleotide sequence ID" value="XM_014667204.2"/>
</dbReference>
<evidence type="ECO:0000313" key="6">
    <source>
        <dbReference type="RefSeq" id="XP_014522690.1"/>
    </source>
</evidence>
<evidence type="ECO:0000256" key="2">
    <source>
        <dbReference type="ARBA" id="ARBA00023187"/>
    </source>
</evidence>
<organism evidence="5 6">
    <name type="scientific">Vigna radiata var. radiata</name>
    <name type="common">Mung bean</name>
    <name type="synonym">Phaseolus aureus</name>
    <dbReference type="NCBI Taxonomy" id="3916"/>
    <lineage>
        <taxon>Eukaryota</taxon>
        <taxon>Viridiplantae</taxon>
        <taxon>Streptophyta</taxon>
        <taxon>Embryophyta</taxon>
        <taxon>Tracheophyta</taxon>
        <taxon>Spermatophyta</taxon>
        <taxon>Magnoliopsida</taxon>
        <taxon>eudicotyledons</taxon>
        <taxon>Gunneridae</taxon>
        <taxon>Pentapetalae</taxon>
        <taxon>rosids</taxon>
        <taxon>fabids</taxon>
        <taxon>Fabales</taxon>
        <taxon>Fabaceae</taxon>
        <taxon>Papilionoideae</taxon>
        <taxon>50 kb inversion clade</taxon>
        <taxon>NPAAA clade</taxon>
        <taxon>indigoferoid/millettioid clade</taxon>
        <taxon>Phaseoleae</taxon>
        <taxon>Vigna</taxon>
    </lineage>
</organism>
<dbReference type="InterPro" id="IPR040397">
    <property type="entry name" value="SWAP"/>
</dbReference>
<dbReference type="AlphaFoldDB" id="A0A1S3VWJ5"/>
<protein>
    <submittedName>
        <fullName evidence="6">Uncharacterized protein LOC106779150 isoform X1</fullName>
    </submittedName>
</protein>
<dbReference type="GeneID" id="106779150"/>
<name>A0A1S3VWJ5_VIGRR</name>
<evidence type="ECO:0000259" key="4">
    <source>
        <dbReference type="SMART" id="SM01141"/>
    </source>
</evidence>
<dbReference type="GO" id="GO:0008380">
    <property type="term" value="P:RNA splicing"/>
    <property type="evidence" value="ECO:0007669"/>
    <property type="project" value="UniProtKB-KW"/>
</dbReference>
<reference evidence="6" key="1">
    <citation type="submission" date="2025-08" db="UniProtKB">
        <authorList>
            <consortium name="RefSeq"/>
        </authorList>
    </citation>
    <scope>IDENTIFICATION</scope>
    <source>
        <tissue evidence="6">Leaf</tissue>
    </source>
</reference>
<dbReference type="GO" id="GO:0006397">
    <property type="term" value="P:mRNA processing"/>
    <property type="evidence" value="ECO:0007669"/>
    <property type="project" value="UniProtKB-KW"/>
</dbReference>
<dbReference type="OrthoDB" id="10070965at2759"/>
<gene>
    <name evidence="6" type="primary">LOC106779150</name>
</gene>
<feature type="region of interest" description="Disordered" evidence="3">
    <location>
        <begin position="161"/>
        <end position="186"/>
    </location>
</feature>
<keyword evidence="5" id="KW-1185">Reference proteome</keyword>
<evidence type="ECO:0000256" key="3">
    <source>
        <dbReference type="SAM" id="MobiDB-lite"/>
    </source>
</evidence>
<feature type="compositionally biased region" description="Acidic residues" evidence="3">
    <location>
        <begin position="93"/>
        <end position="106"/>
    </location>
</feature>
<evidence type="ECO:0000313" key="5">
    <source>
        <dbReference type="Proteomes" id="UP000087766"/>
    </source>
</evidence>
<dbReference type="SMART" id="SM01141">
    <property type="entry name" value="DRY_EERY"/>
    <property type="match status" value="1"/>
</dbReference>
<feature type="compositionally biased region" description="Polar residues" evidence="3">
    <location>
        <begin position="63"/>
        <end position="73"/>
    </location>
</feature>
<feature type="region of interest" description="Disordered" evidence="3">
    <location>
        <begin position="58"/>
        <end position="107"/>
    </location>
</feature>
<evidence type="ECO:0000256" key="1">
    <source>
        <dbReference type="ARBA" id="ARBA00022664"/>
    </source>
</evidence>
<sequence length="218" mass="25247">MTLSTKPHRISRFDGRALLDFIRDSSHRRTPEKSEEEEELEEFVNFVRYWDLVKHRGKGCRSNLPQPSASKGSYSKVGFSYDGNGKEETHISEDDDGEDFNSDDSNNEGMEIIAKEYGVKRSRSRSRSYSPSYSRRYSRIIHFDDIHRSKPRTPKIEYITEFGSSGEADEPRLEGFSPPRSPTSQVDMLNRSEHWTFNSCQDRLDSLFSVQHISHIVV</sequence>
<keyword evidence="2" id="KW-0508">mRNA splicing</keyword>
<dbReference type="STRING" id="3916.A0A1S3VWJ5"/>
<feature type="domain" description="Suppressor of white apricot N-terminal" evidence="4">
    <location>
        <begin position="1"/>
        <end position="85"/>
    </location>
</feature>
<dbReference type="KEGG" id="vra:106779150"/>
<dbReference type="Proteomes" id="UP000087766">
    <property type="component" value="Unplaced"/>
</dbReference>
<proteinExistence type="predicted"/>
<dbReference type="PANTHER" id="PTHR13161:SF4">
    <property type="entry name" value="CLK4-ASSOCIATING SERINE_ARGININE RICH PROTEIN"/>
    <property type="match status" value="1"/>
</dbReference>
<keyword evidence="1" id="KW-0507">mRNA processing</keyword>
<dbReference type="Pfam" id="PF09750">
    <property type="entry name" value="DRY_EERY"/>
    <property type="match status" value="1"/>
</dbReference>